<evidence type="ECO:0000313" key="1">
    <source>
        <dbReference type="EMBL" id="ETO20053.1"/>
    </source>
</evidence>
<dbReference type="Proteomes" id="UP000023152">
    <property type="component" value="Unassembled WGS sequence"/>
</dbReference>
<dbReference type="AlphaFoldDB" id="X6N2B0"/>
<dbReference type="EMBL" id="ASPP01012994">
    <property type="protein sequence ID" value="ETO20053.1"/>
    <property type="molecule type" value="Genomic_DNA"/>
</dbReference>
<reference evidence="1 2" key="1">
    <citation type="journal article" date="2013" name="Curr. Biol.">
        <title>The Genome of the Foraminiferan Reticulomyxa filosa.</title>
        <authorList>
            <person name="Glockner G."/>
            <person name="Hulsmann N."/>
            <person name="Schleicher M."/>
            <person name="Noegel A.A."/>
            <person name="Eichinger L."/>
            <person name="Gallinger C."/>
            <person name="Pawlowski J."/>
            <person name="Sierra R."/>
            <person name="Euteneuer U."/>
            <person name="Pillet L."/>
            <person name="Moustafa A."/>
            <person name="Platzer M."/>
            <person name="Groth M."/>
            <person name="Szafranski K."/>
            <person name="Schliwa M."/>
        </authorList>
    </citation>
    <scope>NUCLEOTIDE SEQUENCE [LARGE SCALE GENOMIC DNA]</scope>
</reference>
<feature type="non-terminal residue" evidence="1">
    <location>
        <position position="1"/>
    </location>
</feature>
<accession>X6N2B0</accession>
<organism evidence="1 2">
    <name type="scientific">Reticulomyxa filosa</name>
    <dbReference type="NCBI Taxonomy" id="46433"/>
    <lineage>
        <taxon>Eukaryota</taxon>
        <taxon>Sar</taxon>
        <taxon>Rhizaria</taxon>
        <taxon>Retaria</taxon>
        <taxon>Foraminifera</taxon>
        <taxon>Monothalamids</taxon>
        <taxon>Reticulomyxidae</taxon>
        <taxon>Reticulomyxa</taxon>
    </lineage>
</organism>
<proteinExistence type="predicted"/>
<keyword evidence="2" id="KW-1185">Reference proteome</keyword>
<sequence length="224" mass="25888">DRRNDGNIAEEIKLSSLIAIQQKQKEKAEYLQMKQQTKTGQEKWTLSSESKKMPSPHSNANGNAKVLDIVAHSLIKRVPYPVPFELALLYSFPLTDVILYLKQTLQNEILAETVAETNTQKCCEKYLYLYRIHHPQLLYWISLETLLESKRFDFLQMGLNCELVGNSFHFHQFSDSSKNAISKKNKPLVFTQQWNRISPTLTKSYDTLCLLSKQACVANYIHCK</sequence>
<protein>
    <submittedName>
        <fullName evidence="1">Uncharacterized protein</fullName>
    </submittedName>
</protein>
<name>X6N2B0_RETFI</name>
<evidence type="ECO:0000313" key="2">
    <source>
        <dbReference type="Proteomes" id="UP000023152"/>
    </source>
</evidence>
<comment type="caution">
    <text evidence="1">The sequence shown here is derived from an EMBL/GenBank/DDBJ whole genome shotgun (WGS) entry which is preliminary data.</text>
</comment>
<gene>
    <name evidence="1" type="ORF">RFI_17165</name>
</gene>